<accession>A0ABX5LII3</accession>
<evidence type="ECO:0000256" key="1">
    <source>
        <dbReference type="SAM" id="MobiDB-lite"/>
    </source>
</evidence>
<feature type="non-terminal residue" evidence="2">
    <location>
        <position position="31"/>
    </location>
</feature>
<dbReference type="Proteomes" id="UP000245523">
    <property type="component" value="Unassembled WGS sequence"/>
</dbReference>
<evidence type="ECO:0000313" key="2">
    <source>
        <dbReference type="EMBL" id="PWK93359.1"/>
    </source>
</evidence>
<sequence length="31" mass="3178">MYICGDGRDCATDSPAQADVHGTGQEVPQGV</sequence>
<comment type="caution">
    <text evidence="2">The sequence shown here is derived from an EMBL/GenBank/DDBJ whole genome shotgun (WGS) entry which is preliminary data.</text>
</comment>
<proteinExistence type="predicted"/>
<organism evidence="2 3">
    <name type="scientific">Hallerella porci</name>
    <dbReference type="NCBI Taxonomy" id="1945871"/>
    <lineage>
        <taxon>Bacteria</taxon>
        <taxon>Pseudomonadati</taxon>
        <taxon>Fibrobacterota</taxon>
        <taxon>Fibrobacteria</taxon>
        <taxon>Fibrobacterales</taxon>
        <taxon>Fibrobacteraceae</taxon>
        <taxon>Hallerella</taxon>
    </lineage>
</organism>
<keyword evidence="3" id="KW-1185">Reference proteome</keyword>
<dbReference type="EMBL" id="QGHD01000028">
    <property type="protein sequence ID" value="PWK93359.1"/>
    <property type="molecule type" value="Genomic_DNA"/>
</dbReference>
<gene>
    <name evidence="2" type="ORF">B0H50_12839</name>
</gene>
<protein>
    <submittedName>
        <fullName evidence="2">Uncharacterized protein</fullName>
    </submittedName>
</protein>
<feature type="compositionally biased region" description="Basic and acidic residues" evidence="1">
    <location>
        <begin position="1"/>
        <end position="11"/>
    </location>
</feature>
<name>A0ABX5LII3_9BACT</name>
<evidence type="ECO:0000313" key="3">
    <source>
        <dbReference type="Proteomes" id="UP000245523"/>
    </source>
</evidence>
<reference evidence="2 3" key="1">
    <citation type="submission" date="2018-05" db="EMBL/GenBank/DDBJ databases">
        <title>Animal gut microbial communities from fecal samples from Wisconsin, USA.</title>
        <authorList>
            <person name="Neumann A."/>
        </authorList>
    </citation>
    <scope>NUCLEOTIDE SEQUENCE [LARGE SCALE GENOMIC DNA]</scope>
    <source>
        <strain evidence="2 3">UWS4</strain>
    </source>
</reference>
<feature type="region of interest" description="Disordered" evidence="1">
    <location>
        <begin position="1"/>
        <end position="31"/>
    </location>
</feature>